<organism evidence="4 5">
    <name type="scientific">Micromonospora craniellae</name>
    <dbReference type="NCBI Taxonomy" id="2294034"/>
    <lineage>
        <taxon>Bacteria</taxon>
        <taxon>Bacillati</taxon>
        <taxon>Actinomycetota</taxon>
        <taxon>Actinomycetes</taxon>
        <taxon>Micromonosporales</taxon>
        <taxon>Micromonosporaceae</taxon>
        <taxon>Micromonospora</taxon>
    </lineage>
</organism>
<evidence type="ECO:0000256" key="1">
    <source>
        <dbReference type="SAM" id="MobiDB-lite"/>
    </source>
</evidence>
<keyword evidence="5" id="KW-1185">Reference proteome</keyword>
<feature type="transmembrane region" description="Helical" evidence="2">
    <location>
        <begin position="155"/>
        <end position="175"/>
    </location>
</feature>
<dbReference type="InterPro" id="IPR059177">
    <property type="entry name" value="GH29D-like_dom"/>
</dbReference>
<keyword evidence="2" id="KW-0472">Membrane</keyword>
<feature type="compositionally biased region" description="Basic and acidic residues" evidence="1">
    <location>
        <begin position="69"/>
        <end position="81"/>
    </location>
</feature>
<sequence>MPGGGRYAGPVDVRFETSEPATIYYTTDGSRPTLVLAALPGDRVPGAGSGVPRDRDDHVPLVLGRHGGQRREGLRPVEERATTTARRRSPSPGSRPSVTTPRRCGSLRADGALSCARRRGPSPTRVGNTAPGTSPGDPDRACGRQTARAAKPSDYFPPLGASVILGSLAATVLTWRDRRLRWWVAAATAVFVACEFLFLAVFFWPRNEIMFVDPVGTHSPEYLRQVAAEFVAGHWVRLAGGAVTAALAFTALLRFVRDTARATGDQAVRAVS</sequence>
<feature type="transmembrane region" description="Helical" evidence="2">
    <location>
        <begin position="235"/>
        <end position="256"/>
    </location>
</feature>
<accession>A0A372FSC5</accession>
<proteinExistence type="predicted"/>
<dbReference type="AlphaFoldDB" id="A0A372FSC5"/>
<evidence type="ECO:0000259" key="3">
    <source>
        <dbReference type="Pfam" id="PF13290"/>
    </source>
</evidence>
<feature type="domain" description="GH29D-like beta-sandwich" evidence="3">
    <location>
        <begin position="2"/>
        <end position="33"/>
    </location>
</feature>
<dbReference type="Proteomes" id="UP000262621">
    <property type="component" value="Unassembled WGS sequence"/>
</dbReference>
<keyword evidence="2" id="KW-1133">Transmembrane helix</keyword>
<gene>
    <name evidence="4" type="ORF">D0Q02_27220</name>
</gene>
<feature type="compositionally biased region" description="Low complexity" evidence="1">
    <location>
        <begin position="90"/>
        <end position="103"/>
    </location>
</feature>
<evidence type="ECO:0000313" key="4">
    <source>
        <dbReference type="EMBL" id="RFS43524.1"/>
    </source>
</evidence>
<protein>
    <recommendedName>
        <fullName evidence="3">GH29D-like beta-sandwich domain-containing protein</fullName>
    </recommendedName>
</protein>
<dbReference type="Pfam" id="PF13290">
    <property type="entry name" value="CHB_HEX_C_1"/>
    <property type="match status" value="1"/>
</dbReference>
<reference evidence="4 5" key="1">
    <citation type="submission" date="2018-08" db="EMBL/GenBank/DDBJ databases">
        <title>Verrucosispora craniellae sp. nov., isolated from a marine sponge in the South China Sea.</title>
        <authorList>
            <person name="Li L."/>
            <person name="Lin H.W."/>
        </authorList>
    </citation>
    <scope>NUCLEOTIDE SEQUENCE [LARGE SCALE GENOMIC DNA]</scope>
    <source>
        <strain evidence="4 5">LHW63014</strain>
    </source>
</reference>
<dbReference type="EMBL" id="QVFU01000055">
    <property type="protein sequence ID" value="RFS43524.1"/>
    <property type="molecule type" value="Genomic_DNA"/>
</dbReference>
<evidence type="ECO:0000256" key="2">
    <source>
        <dbReference type="SAM" id="Phobius"/>
    </source>
</evidence>
<name>A0A372FSC5_9ACTN</name>
<feature type="region of interest" description="Disordered" evidence="1">
    <location>
        <begin position="40"/>
        <end position="147"/>
    </location>
</feature>
<keyword evidence="2" id="KW-0812">Transmembrane</keyword>
<feature type="transmembrane region" description="Helical" evidence="2">
    <location>
        <begin position="182"/>
        <end position="204"/>
    </location>
</feature>
<evidence type="ECO:0000313" key="5">
    <source>
        <dbReference type="Proteomes" id="UP000262621"/>
    </source>
</evidence>
<comment type="caution">
    <text evidence="4">The sequence shown here is derived from an EMBL/GenBank/DDBJ whole genome shotgun (WGS) entry which is preliminary data.</text>
</comment>